<gene>
    <name evidence="2" type="ORF">NPIL_215141</name>
</gene>
<reference evidence="2" key="1">
    <citation type="submission" date="2020-08" db="EMBL/GenBank/DDBJ databases">
        <title>Multicomponent nature underlies the extraordinary mechanical properties of spider dragline silk.</title>
        <authorList>
            <person name="Kono N."/>
            <person name="Nakamura H."/>
            <person name="Mori M."/>
            <person name="Yoshida Y."/>
            <person name="Ohtoshi R."/>
            <person name="Malay A.D."/>
            <person name="Moran D.A.P."/>
            <person name="Tomita M."/>
            <person name="Numata K."/>
            <person name="Arakawa K."/>
        </authorList>
    </citation>
    <scope>NUCLEOTIDE SEQUENCE</scope>
</reference>
<accession>A0A8X6NZG2</accession>
<evidence type="ECO:0000313" key="2">
    <source>
        <dbReference type="EMBL" id="GFT40498.1"/>
    </source>
</evidence>
<comment type="caution">
    <text evidence="2">The sequence shown here is derived from an EMBL/GenBank/DDBJ whole genome shotgun (WGS) entry which is preliminary data.</text>
</comment>
<sequence length="123" mass="13446">MFIILVHSIDVATKTEASDDGACVHAVLGAKLSIMLHFACRQSGSRMERYTNAELADMRLAFGALITMDESRIGCAPNAIPGGKLSAKPSLHAGTRDLPSADPSSWTQRKMREEKECQTKRRL</sequence>
<feature type="compositionally biased region" description="Basic and acidic residues" evidence="1">
    <location>
        <begin position="110"/>
        <end position="123"/>
    </location>
</feature>
<name>A0A8X6NZG2_NEPPI</name>
<evidence type="ECO:0000313" key="3">
    <source>
        <dbReference type="Proteomes" id="UP000887013"/>
    </source>
</evidence>
<evidence type="ECO:0000256" key="1">
    <source>
        <dbReference type="SAM" id="MobiDB-lite"/>
    </source>
</evidence>
<dbReference type="AlphaFoldDB" id="A0A8X6NZG2"/>
<proteinExistence type="predicted"/>
<dbReference type="EMBL" id="BMAW01063481">
    <property type="protein sequence ID" value="GFT40498.1"/>
    <property type="molecule type" value="Genomic_DNA"/>
</dbReference>
<organism evidence="2 3">
    <name type="scientific">Nephila pilipes</name>
    <name type="common">Giant wood spider</name>
    <name type="synonym">Nephila maculata</name>
    <dbReference type="NCBI Taxonomy" id="299642"/>
    <lineage>
        <taxon>Eukaryota</taxon>
        <taxon>Metazoa</taxon>
        <taxon>Ecdysozoa</taxon>
        <taxon>Arthropoda</taxon>
        <taxon>Chelicerata</taxon>
        <taxon>Arachnida</taxon>
        <taxon>Araneae</taxon>
        <taxon>Araneomorphae</taxon>
        <taxon>Entelegynae</taxon>
        <taxon>Araneoidea</taxon>
        <taxon>Nephilidae</taxon>
        <taxon>Nephila</taxon>
    </lineage>
</organism>
<keyword evidence="3" id="KW-1185">Reference proteome</keyword>
<dbReference type="Proteomes" id="UP000887013">
    <property type="component" value="Unassembled WGS sequence"/>
</dbReference>
<protein>
    <submittedName>
        <fullName evidence="2">Uncharacterized protein</fullName>
    </submittedName>
</protein>
<feature type="region of interest" description="Disordered" evidence="1">
    <location>
        <begin position="86"/>
        <end position="123"/>
    </location>
</feature>